<keyword evidence="3" id="KW-1185">Reference proteome</keyword>
<dbReference type="InterPro" id="IPR051044">
    <property type="entry name" value="MAG_DAG_Lipase"/>
</dbReference>
<keyword evidence="2" id="KW-0378">Hydrolase</keyword>
<dbReference type="EC" id="3.1.1.5" evidence="2"/>
<dbReference type="EMBL" id="JAUSZT010000003">
    <property type="protein sequence ID" value="MDQ0996782.1"/>
    <property type="molecule type" value="Genomic_DNA"/>
</dbReference>
<feature type="domain" description="Serine aminopeptidase S33" evidence="1">
    <location>
        <begin position="41"/>
        <end position="295"/>
    </location>
</feature>
<evidence type="ECO:0000313" key="2">
    <source>
        <dbReference type="EMBL" id="MDQ0996782.1"/>
    </source>
</evidence>
<organism evidence="2 3">
    <name type="scientific">Phyllobacterium ifriqiyense</name>
    <dbReference type="NCBI Taxonomy" id="314238"/>
    <lineage>
        <taxon>Bacteria</taxon>
        <taxon>Pseudomonadati</taxon>
        <taxon>Pseudomonadota</taxon>
        <taxon>Alphaproteobacteria</taxon>
        <taxon>Hyphomicrobiales</taxon>
        <taxon>Phyllobacteriaceae</taxon>
        <taxon>Phyllobacterium</taxon>
    </lineage>
</organism>
<reference evidence="2 3" key="1">
    <citation type="submission" date="2023-07" db="EMBL/GenBank/DDBJ databases">
        <title>Comparative genomics of wheat-associated soil bacteria to identify genetic determinants of phenazine resistance.</title>
        <authorList>
            <person name="Mouncey N."/>
        </authorList>
    </citation>
    <scope>NUCLEOTIDE SEQUENCE [LARGE SCALE GENOMIC DNA]</scope>
    <source>
        <strain evidence="2 3">W4I11</strain>
    </source>
</reference>
<evidence type="ECO:0000313" key="3">
    <source>
        <dbReference type="Proteomes" id="UP001237780"/>
    </source>
</evidence>
<dbReference type="InterPro" id="IPR022742">
    <property type="entry name" value="Hydrolase_4"/>
</dbReference>
<protein>
    <submittedName>
        <fullName evidence="2">Lysophospholipase</fullName>
        <ecNumber evidence="2">3.1.1.5</ecNumber>
    </submittedName>
</protein>
<name>A0ABU0S7S4_9HYPH</name>
<accession>A0ABU0S7S4</accession>
<comment type="caution">
    <text evidence="2">The sequence shown here is derived from an EMBL/GenBank/DDBJ whole genome shotgun (WGS) entry which is preliminary data.</text>
</comment>
<dbReference type="GO" id="GO:0004622">
    <property type="term" value="F:phosphatidylcholine lysophospholipase activity"/>
    <property type="evidence" value="ECO:0007669"/>
    <property type="project" value="UniProtKB-EC"/>
</dbReference>
<gene>
    <name evidence="2" type="ORF">QFZ34_001964</name>
</gene>
<proteinExistence type="predicted"/>
<dbReference type="Pfam" id="PF12146">
    <property type="entry name" value="Hydrolase_4"/>
    <property type="match status" value="1"/>
</dbReference>
<dbReference type="RefSeq" id="WP_307279937.1">
    <property type="nucleotide sequence ID" value="NZ_JAUSZT010000003.1"/>
</dbReference>
<sequence>MIRSLVEIASNPIPAGTRVDSFDLPDRKQLRYAIIPASTSQIRGTVIILHGRSECIEKYFETARDIAARGFTVATFDWRGQGASSRLLRDAARGHIKSFEHYVADFERFFETVLLPDCKGPFYVLAHSTGALIALLAAPSMSNRIHRMVLTSPLLDIPMTRLQRMTARIVANSLRSIGLGRTYMLSGPYKARPFENNPVTSDPSRYKRQCDVLEQAPELALGGPTASWIVAAAKAINRVNRPEFIEKIRIPLLIIAAGADTIVSTPAIERYAVQLRNTTLLTIDGAKHEILQEADFYREQFFAAFDAFIPGTGNEPTQLSDETELTD</sequence>
<dbReference type="InterPro" id="IPR029058">
    <property type="entry name" value="AB_hydrolase_fold"/>
</dbReference>
<dbReference type="Proteomes" id="UP001237780">
    <property type="component" value="Unassembled WGS sequence"/>
</dbReference>
<dbReference type="SUPFAM" id="SSF53474">
    <property type="entry name" value="alpha/beta-Hydrolases"/>
    <property type="match status" value="1"/>
</dbReference>
<dbReference type="PANTHER" id="PTHR11614">
    <property type="entry name" value="PHOSPHOLIPASE-RELATED"/>
    <property type="match status" value="1"/>
</dbReference>
<evidence type="ECO:0000259" key="1">
    <source>
        <dbReference type="Pfam" id="PF12146"/>
    </source>
</evidence>
<dbReference type="Gene3D" id="3.40.50.1820">
    <property type="entry name" value="alpha/beta hydrolase"/>
    <property type="match status" value="1"/>
</dbReference>